<evidence type="ECO:0000259" key="4">
    <source>
        <dbReference type="PROSITE" id="PS50977"/>
    </source>
</evidence>
<dbReference type="Gene3D" id="1.10.357.10">
    <property type="entry name" value="Tetracycline Repressor, domain 2"/>
    <property type="match status" value="1"/>
</dbReference>
<proteinExistence type="predicted"/>
<keyword evidence="2 3" id="KW-0238">DNA-binding</keyword>
<sequence>MKRSKEESYETISKLKEVARKHFTEYGYSDTVLDEIVKEASLTRGAVYHHFGSKKGLFLAVLESIQREVAKKVESEAAQSEDLWDQLIFGCRAFVTAAVEEKNKRIMLIDGPAVLGWETWRSMDEKGSMLLLHEQLQSMQKKGYFESLSIDALTHVLSGALNESALWIAQTPNIKESVEETLKILSLLLDRFKS</sequence>
<comment type="caution">
    <text evidence="5">The sequence shown here is derived from an EMBL/GenBank/DDBJ whole genome shotgun (WGS) entry which is preliminary data.</text>
</comment>
<reference evidence="5" key="1">
    <citation type="submission" date="2022-05" db="EMBL/GenBank/DDBJ databases">
        <authorList>
            <person name="Colautti A."/>
            <person name="Iacumin L."/>
        </authorList>
    </citation>
    <scope>NUCLEOTIDE SEQUENCE</scope>
    <source>
        <strain evidence="5">DSM 30747</strain>
    </source>
</reference>
<name>A0A9X3L8D4_9BACI</name>
<dbReference type="InterPro" id="IPR001647">
    <property type="entry name" value="HTH_TetR"/>
</dbReference>
<evidence type="ECO:0000256" key="1">
    <source>
        <dbReference type="ARBA" id="ARBA00022491"/>
    </source>
</evidence>
<dbReference type="AlphaFoldDB" id="A0A9X3L8D4"/>
<evidence type="ECO:0000313" key="6">
    <source>
        <dbReference type="Proteomes" id="UP001152172"/>
    </source>
</evidence>
<dbReference type="InterPro" id="IPR050624">
    <property type="entry name" value="HTH-type_Tx_Regulator"/>
</dbReference>
<dbReference type="PANTHER" id="PTHR43479">
    <property type="entry name" value="ACREF/ENVCD OPERON REPRESSOR-RELATED"/>
    <property type="match status" value="1"/>
</dbReference>
<dbReference type="Proteomes" id="UP001152172">
    <property type="component" value="Unassembled WGS sequence"/>
</dbReference>
<dbReference type="GO" id="GO:0003677">
    <property type="term" value="F:DNA binding"/>
    <property type="evidence" value="ECO:0007669"/>
    <property type="project" value="UniProtKB-UniRule"/>
</dbReference>
<evidence type="ECO:0000256" key="2">
    <source>
        <dbReference type="ARBA" id="ARBA00023125"/>
    </source>
</evidence>
<keyword evidence="1" id="KW-0678">Repressor</keyword>
<dbReference type="PANTHER" id="PTHR43479:SF11">
    <property type="entry name" value="ACREF_ENVCD OPERON REPRESSOR-RELATED"/>
    <property type="match status" value="1"/>
</dbReference>
<feature type="DNA-binding region" description="H-T-H motif" evidence="3">
    <location>
        <begin position="32"/>
        <end position="51"/>
    </location>
</feature>
<dbReference type="PROSITE" id="PS50977">
    <property type="entry name" value="HTH_TETR_2"/>
    <property type="match status" value="1"/>
</dbReference>
<organism evidence="5 6">
    <name type="scientific">Psychrobacillus psychrodurans</name>
    <dbReference type="NCBI Taxonomy" id="126157"/>
    <lineage>
        <taxon>Bacteria</taxon>
        <taxon>Bacillati</taxon>
        <taxon>Bacillota</taxon>
        <taxon>Bacilli</taxon>
        <taxon>Bacillales</taxon>
        <taxon>Bacillaceae</taxon>
        <taxon>Psychrobacillus</taxon>
    </lineage>
</organism>
<dbReference type="Pfam" id="PF00440">
    <property type="entry name" value="TetR_N"/>
    <property type="match status" value="1"/>
</dbReference>
<gene>
    <name evidence="5" type="ORF">M9R61_07150</name>
</gene>
<keyword evidence="6" id="KW-1185">Reference proteome</keyword>
<evidence type="ECO:0000256" key="3">
    <source>
        <dbReference type="PROSITE-ProRule" id="PRU00335"/>
    </source>
</evidence>
<dbReference type="Pfam" id="PF21351">
    <property type="entry name" value="TetR_C_41"/>
    <property type="match status" value="1"/>
</dbReference>
<accession>A0A9X3L8D4</accession>
<dbReference type="InterPro" id="IPR049484">
    <property type="entry name" value="Rv0078-like_C"/>
</dbReference>
<dbReference type="SUPFAM" id="SSF46689">
    <property type="entry name" value="Homeodomain-like"/>
    <property type="match status" value="1"/>
</dbReference>
<dbReference type="RefSeq" id="WP_269921567.1">
    <property type="nucleotide sequence ID" value="NZ_JAMKBI010000004.1"/>
</dbReference>
<protein>
    <submittedName>
        <fullName evidence="5">TetR/AcrR family transcriptional regulator</fullName>
    </submittedName>
</protein>
<dbReference type="EMBL" id="JAMKBI010000004">
    <property type="protein sequence ID" value="MCZ8533128.1"/>
    <property type="molecule type" value="Genomic_DNA"/>
</dbReference>
<feature type="domain" description="HTH tetR-type" evidence="4">
    <location>
        <begin position="9"/>
        <end position="69"/>
    </location>
</feature>
<dbReference type="PRINTS" id="PR00455">
    <property type="entry name" value="HTHTETR"/>
</dbReference>
<dbReference type="InterPro" id="IPR009057">
    <property type="entry name" value="Homeodomain-like_sf"/>
</dbReference>
<evidence type="ECO:0000313" key="5">
    <source>
        <dbReference type="EMBL" id="MCZ8533128.1"/>
    </source>
</evidence>